<organism evidence="2 3">
    <name type="scientific">Paraburkholderia steynii</name>
    <dbReference type="NCBI Taxonomy" id="1245441"/>
    <lineage>
        <taxon>Bacteria</taxon>
        <taxon>Pseudomonadati</taxon>
        <taxon>Pseudomonadota</taxon>
        <taxon>Betaproteobacteria</taxon>
        <taxon>Burkholderiales</taxon>
        <taxon>Burkholderiaceae</taxon>
        <taxon>Paraburkholderia</taxon>
    </lineage>
</organism>
<accession>A0A4R0WYY2</accession>
<sequence>MKCEHAHIERFARKMKYDKSPSKAMQANGFESRAGEVAGAGIQSRREMGKVRRARTRRTCPFIDRA</sequence>
<evidence type="ECO:0000256" key="1">
    <source>
        <dbReference type="SAM" id="MobiDB-lite"/>
    </source>
</evidence>
<evidence type="ECO:0000313" key="3">
    <source>
        <dbReference type="Proteomes" id="UP000294200"/>
    </source>
</evidence>
<protein>
    <submittedName>
        <fullName evidence="2">Uncharacterized protein</fullName>
    </submittedName>
</protein>
<dbReference type="EMBL" id="MWML01000640">
    <property type="protein sequence ID" value="TCG02906.1"/>
    <property type="molecule type" value="Genomic_DNA"/>
</dbReference>
<dbReference type="AlphaFoldDB" id="A0A4R0WYY2"/>
<proteinExistence type="predicted"/>
<gene>
    <name evidence="2" type="ORF">BZM27_52400</name>
</gene>
<comment type="caution">
    <text evidence="2">The sequence shown here is derived from an EMBL/GenBank/DDBJ whole genome shotgun (WGS) entry which is preliminary data.</text>
</comment>
<evidence type="ECO:0000313" key="2">
    <source>
        <dbReference type="EMBL" id="TCG02906.1"/>
    </source>
</evidence>
<reference evidence="2 3" key="1">
    <citation type="submission" date="2017-02" db="EMBL/GenBank/DDBJ databases">
        <title>Paraburkholderia sophoroidis sp. nov. and Paraburkholderia steynii sp. nov. rhizobial symbionts of the fynbos legume Hypocalyptus sophoroides.</title>
        <authorList>
            <person name="Steenkamp E.T."/>
            <person name="Beukes C.W."/>
            <person name="Van Zyl E."/>
            <person name="Avontuur J."/>
            <person name="Chan W.Y."/>
            <person name="Hassen A."/>
            <person name="Palmer M."/>
            <person name="Mthombeni L."/>
            <person name="Phalane F."/>
            <person name="Sereme K."/>
            <person name="Venter S.N."/>
        </authorList>
    </citation>
    <scope>NUCLEOTIDE SEQUENCE [LARGE SCALE GENOMIC DNA]</scope>
    <source>
        <strain evidence="2 3">HC1.1ba</strain>
    </source>
</reference>
<dbReference type="Proteomes" id="UP000294200">
    <property type="component" value="Unassembled WGS sequence"/>
</dbReference>
<feature type="region of interest" description="Disordered" evidence="1">
    <location>
        <begin position="17"/>
        <end position="66"/>
    </location>
</feature>
<keyword evidence="3" id="KW-1185">Reference proteome</keyword>
<name>A0A4R0WYY2_9BURK</name>